<organism evidence="2 3">
    <name type="scientific">Methylobacterium longum</name>
    <dbReference type="NCBI Taxonomy" id="767694"/>
    <lineage>
        <taxon>Bacteria</taxon>
        <taxon>Pseudomonadati</taxon>
        <taxon>Pseudomonadota</taxon>
        <taxon>Alphaproteobacteria</taxon>
        <taxon>Hyphomicrobiales</taxon>
        <taxon>Methylobacteriaceae</taxon>
        <taxon>Methylobacterium</taxon>
    </lineage>
</organism>
<feature type="region of interest" description="Disordered" evidence="1">
    <location>
        <begin position="530"/>
        <end position="552"/>
    </location>
</feature>
<evidence type="ECO:0000313" key="3">
    <source>
        <dbReference type="Proteomes" id="UP001244297"/>
    </source>
</evidence>
<comment type="caution">
    <text evidence="2">The sequence shown here is derived from an EMBL/GenBank/DDBJ whole genome shotgun (WGS) entry which is preliminary data.</text>
</comment>
<evidence type="ECO:0000256" key="1">
    <source>
        <dbReference type="SAM" id="MobiDB-lite"/>
    </source>
</evidence>
<proteinExistence type="predicted"/>
<dbReference type="RefSeq" id="WP_238285874.1">
    <property type="nucleotide sequence ID" value="NZ_BPQS01000004.1"/>
</dbReference>
<reference evidence="3" key="1">
    <citation type="journal article" date="2019" name="Int. J. Syst. Evol. Microbiol.">
        <title>The Global Catalogue of Microorganisms (GCM) 10K type strain sequencing project: providing services to taxonomists for standard genome sequencing and annotation.</title>
        <authorList>
            <consortium name="The Broad Institute Genomics Platform"/>
            <consortium name="The Broad Institute Genome Sequencing Center for Infectious Disease"/>
            <person name="Wu L."/>
            <person name="Ma J."/>
        </authorList>
    </citation>
    <scope>NUCLEOTIDE SEQUENCE [LARGE SCALE GENOMIC DNA]</scope>
    <source>
        <strain evidence="3">CECT 7806</strain>
    </source>
</reference>
<dbReference type="NCBIfam" id="NF038336">
    <property type="entry name" value="YjiT_fam"/>
    <property type="match status" value="1"/>
</dbReference>
<protein>
    <submittedName>
        <fullName evidence="2">STY4851/ECs_5259 family protein</fullName>
    </submittedName>
</protein>
<evidence type="ECO:0000313" key="2">
    <source>
        <dbReference type="EMBL" id="MDN3572799.1"/>
    </source>
</evidence>
<keyword evidence="3" id="KW-1185">Reference proteome</keyword>
<gene>
    <name evidence="2" type="ORF">QWZ18_19470</name>
</gene>
<name>A0ABT8AS91_9HYPH</name>
<dbReference type="InterPro" id="IPR047879">
    <property type="entry name" value="YjiT"/>
</dbReference>
<sequence>MSEGTLREIAAQIAACAGDAVALAAIDTLLKQRPEPEARRLRIKIANLRLMLRRPRVQSGGCLPQKPRPPSVMRQRGCLPEPWTIVLKRVGLGSPDGRPLHRYSLDDHELAAVREEIRRRARSNLANADRETSALFVLWAAHWFHRDYRGGIRRWDDLGVALGVQLDGTAARHLTRQGLSAWRRPPQTSEAALHQWLMTLAVEGGFPSGVLAQAEAWAARYLARVVGTLLGVDPLDEDTALAAARAQEDHAPRAYRQDVFFALAADLGTAIVRLRREVEADTRARGVPASAWLDATRPGWRDALPIRAGGETAAQLVDGLLQAEALQVTGDGRVGCERVLVRRDGLWGPALQLALDGVAHGGVCRILTGRQERLRAHPTGPFARYTAGELAVFEPPTDPEDGWRVLPSRRETLLGGVPFTVPVQVELRVDGRPVATTAWPGGEAVRGRLAIFAPDESNDGVLTLIGEGSGQYRPEPLVVAVPPTWVITPYGEASSRDVLSERAEDGRELWRVTGTVILRSPDGDRYRVAAGQGGARRDRLNLDGPEPKGLTSADPDVELFAGRLLVRVREGQGVRTARPDEIRWRPEEERGWRPEPFGTGRIVIAWRDPETGFIRDHRHVALLPAGACLACRRDGVGAVYTPEGFTAAALTSPDAALVLELRGGGVGARFIGRPCRSVTFDLSFAGGKPLRINAPFPLEAGIARWSGACVRGGPTPRIAAPLPLSDLADCVAFGRGVSTLHAVLLDRNRRPLRGGDARWTFDGELPLRGVADDLAALLRPFADIDIVASLSFDDGAEHWQVSQFETSLVLHEGSLAQAAGWVGDAGLPLVGRALDNLPVEVFLGMSTAEDRINQRAPASPEGLAGTWLIYLRRGDAVIGRPSIARLGPPRPTEAQGLPAAVMIAHNEDREALLQHRLTEVANGAPGTQADVVWLATLAAGLNGLPPASLDVLRLLARCPGALARLALQAGEAERSAVLDLADALPFAWPTVSHADWASAASAVEAGILAQLAGLAVDATSLARAAVRHAAERLAHAEPLLCWPLYAAGLIPPPTARGPGLVEAARDHIRRHGDRVVENGPSGSMFRNADAGELPQEFQQLFHPAHLETLDAPCAAACAAAGRWRLSEDAVRRIKTAARADNLYFAAAFDAQFMRLARLLQ</sequence>
<dbReference type="EMBL" id="JAUFPT010000062">
    <property type="protein sequence ID" value="MDN3572799.1"/>
    <property type="molecule type" value="Genomic_DNA"/>
</dbReference>
<dbReference type="Proteomes" id="UP001244297">
    <property type="component" value="Unassembled WGS sequence"/>
</dbReference>
<accession>A0ABT8AS91</accession>